<dbReference type="EMBL" id="JACSQF010000009">
    <property type="protein sequence ID" value="MBD7981097.1"/>
    <property type="molecule type" value="Genomic_DNA"/>
</dbReference>
<keyword evidence="4" id="KW-1185">Reference proteome</keyword>
<evidence type="ECO:0000259" key="2">
    <source>
        <dbReference type="Pfam" id="PF10006"/>
    </source>
</evidence>
<reference evidence="3 4" key="1">
    <citation type="submission" date="2020-08" db="EMBL/GenBank/DDBJ databases">
        <title>A Genomic Blueprint of the Chicken Gut Microbiome.</title>
        <authorList>
            <person name="Gilroy R."/>
            <person name="Ravi A."/>
            <person name="Getino M."/>
            <person name="Pursley I."/>
            <person name="Horton D.L."/>
            <person name="Alikhan N.-F."/>
            <person name="Baker D."/>
            <person name="Gharbi K."/>
            <person name="Hall N."/>
            <person name="Watson M."/>
            <person name="Adriaenssens E.M."/>
            <person name="Foster-Nyarko E."/>
            <person name="Jarju S."/>
            <person name="Secka A."/>
            <person name="Antonio M."/>
            <person name="Oren A."/>
            <person name="Chaudhuri R."/>
            <person name="La Ragione R.M."/>
            <person name="Hildebrand F."/>
            <person name="Pallen M.J."/>
        </authorList>
    </citation>
    <scope>NUCLEOTIDE SEQUENCE [LARGE SCALE GENOMIC DNA]</scope>
    <source>
        <strain evidence="3 4">Sa2CUA9</strain>
    </source>
</reference>
<organism evidence="3 4">
    <name type="scientific">Oerskovia merdavium</name>
    <dbReference type="NCBI Taxonomy" id="2762227"/>
    <lineage>
        <taxon>Bacteria</taxon>
        <taxon>Bacillati</taxon>
        <taxon>Actinomycetota</taxon>
        <taxon>Actinomycetes</taxon>
        <taxon>Micrococcales</taxon>
        <taxon>Cellulomonadaceae</taxon>
        <taxon>Oerskovia</taxon>
    </lineage>
</organism>
<dbReference type="InterPro" id="IPR018720">
    <property type="entry name" value="DUF2249"/>
</dbReference>
<protein>
    <submittedName>
        <fullName evidence="3">DUF2249 domain-containing protein</fullName>
    </submittedName>
</protein>
<comment type="caution">
    <text evidence="3">The sequence shown here is derived from an EMBL/GenBank/DDBJ whole genome shotgun (WGS) entry which is preliminary data.</text>
</comment>
<evidence type="ECO:0000313" key="4">
    <source>
        <dbReference type="Proteomes" id="UP000655570"/>
    </source>
</evidence>
<dbReference type="Pfam" id="PF01814">
    <property type="entry name" value="Hemerythrin"/>
    <property type="match status" value="1"/>
</dbReference>
<dbReference type="Proteomes" id="UP000655570">
    <property type="component" value="Unassembled WGS sequence"/>
</dbReference>
<gene>
    <name evidence="3" type="ORF">H9641_10295</name>
</gene>
<dbReference type="RefSeq" id="WP_191803421.1">
    <property type="nucleotide sequence ID" value="NZ_JACSQF010000009.1"/>
</dbReference>
<feature type="domain" description="Hemerythrin-like" evidence="1">
    <location>
        <begin position="15"/>
        <end position="139"/>
    </location>
</feature>
<dbReference type="InterPro" id="IPR012312">
    <property type="entry name" value="Hemerythrin-like"/>
</dbReference>
<dbReference type="Pfam" id="PF10006">
    <property type="entry name" value="DUF2249"/>
    <property type="match status" value="1"/>
</dbReference>
<evidence type="ECO:0000313" key="3">
    <source>
        <dbReference type="EMBL" id="MBD7981097.1"/>
    </source>
</evidence>
<evidence type="ECO:0000259" key="1">
    <source>
        <dbReference type="Pfam" id="PF01814"/>
    </source>
</evidence>
<name>A0ABR8TZA0_9CELL</name>
<accession>A0ABR8TZA0</accession>
<dbReference type="Gene3D" id="1.20.120.520">
    <property type="entry name" value="nmb1532 protein domain like"/>
    <property type="match status" value="1"/>
</dbReference>
<proteinExistence type="predicted"/>
<sequence>MSSIVLATSAADSRAVEAVVAHHTEMNGTLGLLVEALVQAVESGAPTAVAHRRLVDWTRTDLLPHAQAEEAAMYPHAHRDEHARLLVDAMIAEHGVIGALVDALDGATNPVRAAAHARALQVLFETHMTKENEQILPLLALSSDVSLAGVLDGMHELLGGHSHGEGGEAEASAGAEPGGAGGCGCGGGAGGGCGGGAPEGASPAAGTAVAGTAVAGAAVAGPAAEAGAGDAVPAAGGSAAGAPVQGATPAGAGHSCGCGGHDDAGNLPVLDARAVPHAIRHATIFGALDGVAPGAGMVLLAPHDPLPLLAQVDARWPGTFAVDYLERGPETWALAFTR</sequence>
<feature type="domain" description="DUF2249" evidence="2">
    <location>
        <begin position="269"/>
        <end position="338"/>
    </location>
</feature>